<dbReference type="InterPro" id="IPR050802">
    <property type="entry name" value="EF-GSTs"/>
</dbReference>
<dbReference type="GO" id="GO:0006414">
    <property type="term" value="P:translational elongation"/>
    <property type="evidence" value="ECO:0007669"/>
    <property type="project" value="TreeGrafter"/>
</dbReference>
<dbReference type="SUPFAM" id="SSF52833">
    <property type="entry name" value="Thioredoxin-like"/>
    <property type="match status" value="1"/>
</dbReference>
<dbReference type="FunFam" id="3.40.30.10:FF:000142">
    <property type="entry name" value="Elongation factor 1 gamma"/>
    <property type="match status" value="1"/>
</dbReference>
<keyword evidence="3" id="KW-1185">Reference proteome</keyword>
<evidence type="ECO:0000313" key="2">
    <source>
        <dbReference type="EMBL" id="KAG0669571.1"/>
    </source>
</evidence>
<dbReference type="PANTHER" id="PTHR43986">
    <property type="entry name" value="ELONGATION FACTOR 1-GAMMA"/>
    <property type="match status" value="1"/>
</dbReference>
<dbReference type="Gene3D" id="1.20.1050.10">
    <property type="match status" value="1"/>
</dbReference>
<dbReference type="PANTHER" id="PTHR43986:SF1">
    <property type="entry name" value="ELONGATION FACTOR 1-GAMMA"/>
    <property type="match status" value="1"/>
</dbReference>
<organism evidence="2 3">
    <name type="scientific">Maudiozyma exigua</name>
    <name type="common">Yeast</name>
    <name type="synonym">Kazachstania exigua</name>
    <dbReference type="NCBI Taxonomy" id="34358"/>
    <lineage>
        <taxon>Eukaryota</taxon>
        <taxon>Fungi</taxon>
        <taxon>Dikarya</taxon>
        <taxon>Ascomycota</taxon>
        <taxon>Saccharomycotina</taxon>
        <taxon>Saccharomycetes</taxon>
        <taxon>Saccharomycetales</taxon>
        <taxon>Saccharomycetaceae</taxon>
        <taxon>Maudiozyma</taxon>
    </lineage>
</organism>
<dbReference type="Pfam" id="PF00043">
    <property type="entry name" value="GST_C"/>
    <property type="match status" value="1"/>
</dbReference>
<reference evidence="2 3" key="1">
    <citation type="submission" date="2020-11" db="EMBL/GenBank/DDBJ databases">
        <title>Kefir isolates.</title>
        <authorList>
            <person name="Marcisauskas S."/>
            <person name="Kim Y."/>
            <person name="Blasche S."/>
        </authorList>
    </citation>
    <scope>NUCLEOTIDE SEQUENCE [LARGE SCALE GENOMIC DNA]</scope>
    <source>
        <strain evidence="2 3">OG2</strain>
    </source>
</reference>
<gene>
    <name evidence="2" type="ORF">C6P45_003561</name>
</gene>
<dbReference type="EMBL" id="PUHR01000038">
    <property type="protein sequence ID" value="KAG0669571.1"/>
    <property type="molecule type" value="Genomic_DNA"/>
</dbReference>
<dbReference type="InterPro" id="IPR036282">
    <property type="entry name" value="Glutathione-S-Trfase_C_sf"/>
</dbReference>
<dbReference type="AlphaFoldDB" id="A0A9P7BAY0"/>
<comment type="caution">
    <text evidence="2">The sequence shown here is derived from an EMBL/GenBank/DDBJ whole genome shotgun (WGS) entry which is preliminary data.</text>
</comment>
<accession>A0A9P7BAY0</accession>
<protein>
    <recommendedName>
        <fullName evidence="1">GST C-terminal domain-containing protein</fullName>
    </recommendedName>
</protein>
<evidence type="ECO:0000313" key="3">
    <source>
        <dbReference type="Proteomes" id="UP000750334"/>
    </source>
</evidence>
<evidence type="ECO:0000259" key="1">
    <source>
        <dbReference type="PROSITE" id="PS50405"/>
    </source>
</evidence>
<dbReference type="InterPro" id="IPR004046">
    <property type="entry name" value="GST_C"/>
</dbReference>
<feature type="domain" description="GST C-terminal" evidence="1">
    <location>
        <begin position="90"/>
        <end position="219"/>
    </location>
</feature>
<dbReference type="Proteomes" id="UP000750334">
    <property type="component" value="Unassembled WGS sequence"/>
</dbReference>
<dbReference type="InterPro" id="IPR010987">
    <property type="entry name" value="Glutathione-S-Trfase_C-like"/>
</dbReference>
<dbReference type="SUPFAM" id="SSF47616">
    <property type="entry name" value="GST C-terminal domain-like"/>
    <property type="match status" value="1"/>
</dbReference>
<dbReference type="GO" id="GO:0005737">
    <property type="term" value="C:cytoplasm"/>
    <property type="evidence" value="ECO:0007669"/>
    <property type="project" value="TreeGrafter"/>
</dbReference>
<dbReference type="InterPro" id="IPR036249">
    <property type="entry name" value="Thioredoxin-like_sf"/>
</dbReference>
<dbReference type="PROSITE" id="PS50405">
    <property type="entry name" value="GST_CTER"/>
    <property type="match status" value="1"/>
</dbReference>
<sequence>MSTSILYTHNEFIRAIVGECLIKYFKLNIKIVEITEDVDNFLKNFPLKAIPGLITSDGTRYHEQIAVNNYLIHSSGNEKEIVQLLGNSENYKEQSAILQIASFATSDFLATLGTCGLKDVKGVPISDEMAAHANQNLSVMVKLFEERLSKTKYLIRDDSITVADLMAAASFSFGFITIFDSKWRKEHRSITEWFDRVIGSKYMEYRFKDFKYVETAMKVSATPLPWDPKH</sequence>
<proteinExistence type="predicted"/>
<dbReference type="OrthoDB" id="249703at2759"/>
<name>A0A9P7BAY0_MAUEX</name>
<dbReference type="GO" id="GO:0005634">
    <property type="term" value="C:nucleus"/>
    <property type="evidence" value="ECO:0007669"/>
    <property type="project" value="TreeGrafter"/>
</dbReference>
<dbReference type="Gene3D" id="3.40.30.10">
    <property type="entry name" value="Glutaredoxin"/>
    <property type="match status" value="1"/>
</dbReference>